<evidence type="ECO:0000313" key="13">
    <source>
        <dbReference type="Proteomes" id="UP000597613"/>
    </source>
</evidence>
<dbReference type="InterPro" id="IPR036890">
    <property type="entry name" value="HATPase_C_sf"/>
</dbReference>
<keyword evidence="10" id="KW-0472">Membrane</keyword>
<keyword evidence="3" id="KW-0597">Phosphoprotein</keyword>
<dbReference type="CDD" id="cd00082">
    <property type="entry name" value="HisKA"/>
    <property type="match status" value="1"/>
</dbReference>
<dbReference type="PANTHER" id="PTHR43065">
    <property type="entry name" value="SENSOR HISTIDINE KINASE"/>
    <property type="match status" value="1"/>
</dbReference>
<name>A0ABR7AN83_9SPHN</name>
<evidence type="ECO:0000256" key="10">
    <source>
        <dbReference type="SAM" id="Phobius"/>
    </source>
</evidence>
<feature type="transmembrane region" description="Helical" evidence="10">
    <location>
        <begin position="16"/>
        <end position="35"/>
    </location>
</feature>
<accession>A0ABR7AN83</accession>
<evidence type="ECO:0000256" key="9">
    <source>
        <dbReference type="SAM" id="MobiDB-lite"/>
    </source>
</evidence>
<dbReference type="EC" id="2.7.13.3" evidence="2"/>
<dbReference type="Gene3D" id="1.10.287.130">
    <property type="match status" value="1"/>
</dbReference>
<dbReference type="Gene3D" id="3.30.450.20">
    <property type="entry name" value="PAS domain"/>
    <property type="match status" value="1"/>
</dbReference>
<keyword evidence="4" id="KW-0808">Transferase</keyword>
<dbReference type="SUPFAM" id="SSF47384">
    <property type="entry name" value="Homodimeric domain of signal transducing histidine kinase"/>
    <property type="match status" value="1"/>
</dbReference>
<evidence type="ECO:0000256" key="2">
    <source>
        <dbReference type="ARBA" id="ARBA00012438"/>
    </source>
</evidence>
<dbReference type="PRINTS" id="PR00344">
    <property type="entry name" value="BCTRLSENSOR"/>
</dbReference>
<comment type="caution">
    <text evidence="12">The sequence shown here is derived from an EMBL/GenBank/DDBJ whole genome shotgun (WGS) entry which is preliminary data.</text>
</comment>
<keyword evidence="13" id="KW-1185">Reference proteome</keyword>
<dbReference type="SUPFAM" id="SSF55874">
    <property type="entry name" value="ATPase domain of HSP90 chaperone/DNA topoisomerase II/histidine kinase"/>
    <property type="match status" value="1"/>
</dbReference>
<keyword evidence="7" id="KW-0067">ATP-binding</keyword>
<dbReference type="PROSITE" id="PS50109">
    <property type="entry name" value="HIS_KIN"/>
    <property type="match status" value="1"/>
</dbReference>
<dbReference type="RefSeq" id="WP_187503635.1">
    <property type="nucleotide sequence ID" value="NZ_CP162536.1"/>
</dbReference>
<evidence type="ECO:0000256" key="6">
    <source>
        <dbReference type="ARBA" id="ARBA00022777"/>
    </source>
</evidence>
<dbReference type="SMART" id="SM00387">
    <property type="entry name" value="HATPase_c"/>
    <property type="match status" value="1"/>
</dbReference>
<evidence type="ECO:0000256" key="4">
    <source>
        <dbReference type="ARBA" id="ARBA00022679"/>
    </source>
</evidence>
<dbReference type="Proteomes" id="UP000597613">
    <property type="component" value="Unassembled WGS sequence"/>
</dbReference>
<dbReference type="InterPro" id="IPR003594">
    <property type="entry name" value="HATPase_dom"/>
</dbReference>
<evidence type="ECO:0000256" key="3">
    <source>
        <dbReference type="ARBA" id="ARBA00022553"/>
    </source>
</evidence>
<keyword evidence="6" id="KW-0418">Kinase</keyword>
<dbReference type="SUPFAM" id="SSF55785">
    <property type="entry name" value="PYP-like sensor domain (PAS domain)"/>
    <property type="match status" value="1"/>
</dbReference>
<proteinExistence type="predicted"/>
<dbReference type="InterPro" id="IPR036097">
    <property type="entry name" value="HisK_dim/P_sf"/>
</dbReference>
<dbReference type="EMBL" id="JACONT010000017">
    <property type="protein sequence ID" value="MBC3941920.1"/>
    <property type="molecule type" value="Genomic_DNA"/>
</dbReference>
<dbReference type="Pfam" id="PF00512">
    <property type="entry name" value="HisKA"/>
    <property type="match status" value="1"/>
</dbReference>
<feature type="domain" description="Histidine kinase" evidence="11">
    <location>
        <begin position="250"/>
        <end position="464"/>
    </location>
</feature>
<evidence type="ECO:0000313" key="12">
    <source>
        <dbReference type="EMBL" id="MBC3941920.1"/>
    </source>
</evidence>
<dbReference type="SMART" id="SM00388">
    <property type="entry name" value="HisKA"/>
    <property type="match status" value="1"/>
</dbReference>
<evidence type="ECO:0000256" key="8">
    <source>
        <dbReference type="ARBA" id="ARBA00023012"/>
    </source>
</evidence>
<dbReference type="Gene3D" id="3.30.565.10">
    <property type="entry name" value="Histidine kinase-like ATPase, C-terminal domain"/>
    <property type="match status" value="1"/>
</dbReference>
<feature type="compositionally biased region" description="Polar residues" evidence="9">
    <location>
        <begin position="467"/>
        <end position="483"/>
    </location>
</feature>
<organism evidence="12 13">
    <name type="scientific">Sphingomonas albertensis</name>
    <dbReference type="NCBI Taxonomy" id="2762591"/>
    <lineage>
        <taxon>Bacteria</taxon>
        <taxon>Pseudomonadati</taxon>
        <taxon>Pseudomonadota</taxon>
        <taxon>Alphaproteobacteria</taxon>
        <taxon>Sphingomonadales</taxon>
        <taxon>Sphingomonadaceae</taxon>
        <taxon>Sphingomonas</taxon>
    </lineage>
</organism>
<keyword evidence="10" id="KW-0812">Transmembrane</keyword>
<evidence type="ECO:0000259" key="11">
    <source>
        <dbReference type="PROSITE" id="PS50109"/>
    </source>
</evidence>
<dbReference type="PANTHER" id="PTHR43065:SF10">
    <property type="entry name" value="PEROXIDE STRESS-ACTIVATED HISTIDINE KINASE MAK3"/>
    <property type="match status" value="1"/>
</dbReference>
<evidence type="ECO:0000256" key="7">
    <source>
        <dbReference type="ARBA" id="ARBA00022840"/>
    </source>
</evidence>
<keyword evidence="10" id="KW-1133">Transmembrane helix</keyword>
<dbReference type="InterPro" id="IPR035965">
    <property type="entry name" value="PAS-like_dom_sf"/>
</dbReference>
<gene>
    <name evidence="12" type="ORF">H8S47_09525</name>
</gene>
<dbReference type="Pfam" id="PF02518">
    <property type="entry name" value="HATPase_c"/>
    <property type="match status" value="1"/>
</dbReference>
<keyword evidence="8" id="KW-0902">Two-component regulatory system</keyword>
<dbReference type="InterPro" id="IPR005467">
    <property type="entry name" value="His_kinase_dom"/>
</dbReference>
<dbReference type="InterPro" id="IPR004358">
    <property type="entry name" value="Sig_transdc_His_kin-like_C"/>
</dbReference>
<feature type="transmembrane region" description="Helical" evidence="10">
    <location>
        <begin position="47"/>
        <end position="71"/>
    </location>
</feature>
<keyword evidence="5" id="KW-0547">Nucleotide-binding</keyword>
<reference evidence="12 13" key="1">
    <citation type="submission" date="2020-08" db="EMBL/GenBank/DDBJ databases">
        <title>Putative novel bacterial strains isolated from necrotic wheat leaf tissues caused by Xanthomonas translucens.</title>
        <authorList>
            <person name="Tambong J.T."/>
        </authorList>
    </citation>
    <scope>NUCLEOTIDE SEQUENCE [LARGE SCALE GENOMIC DNA]</scope>
    <source>
        <strain evidence="13">DOAB 1063</strain>
    </source>
</reference>
<dbReference type="InterPro" id="IPR003661">
    <property type="entry name" value="HisK_dim/P_dom"/>
</dbReference>
<evidence type="ECO:0000256" key="5">
    <source>
        <dbReference type="ARBA" id="ARBA00022741"/>
    </source>
</evidence>
<feature type="region of interest" description="Disordered" evidence="9">
    <location>
        <begin position="464"/>
        <end position="496"/>
    </location>
</feature>
<sequence>MTLLMVGTEAVGRRTIITWSVACAVLTLLAFAIVHGRGPEMTAASRLVISLLANAVTTILLLRGKAVYAAMQVSESRYRSIFNELAVGIWEHDFTTVQAALSELRSRGVFDLRRYIEDNPSFVAEARRMVRITDVNATAMTMMGVHSQAEFFSHLSDFLPETDDTFAECLIAIDERRALFIAETMVQPRRGDPIDVIVMFSLSGSGPLARVPGSVLDVSQRKRLEMQMARTRADLAQVQRASALGAMTASIAHEINQPLAAISGYTDAACRWLRRDPPAIEEVDAALKGLVSAVDHAGQVVQRVRALVGNARTETQPVDLNDVIREAASLFERGATEGSARIVLEPEPDPVVCEADPILLKQLLVNLVTNAIQAMHLMRPTDRVVTLCVRRTGTHASIAVEDNGPGWDIDRDSAFQTFYTTKAEGMGLGLSICKATMESLDGAIELGTTDQGGASVLLKFQLGRSASGGSPSQPRLSVVSNPEVSREEPQIRVSRI</sequence>
<comment type="catalytic activity">
    <reaction evidence="1">
        <text>ATP + protein L-histidine = ADP + protein N-phospho-L-histidine.</text>
        <dbReference type="EC" id="2.7.13.3"/>
    </reaction>
</comment>
<evidence type="ECO:0000256" key="1">
    <source>
        <dbReference type="ARBA" id="ARBA00000085"/>
    </source>
</evidence>
<protein>
    <recommendedName>
        <fullName evidence="2">histidine kinase</fullName>
        <ecNumber evidence="2">2.7.13.3</ecNumber>
    </recommendedName>
</protein>